<dbReference type="AlphaFoldDB" id="A0A5J4RQL7"/>
<organism evidence="1">
    <name type="scientific">termite gut metagenome</name>
    <dbReference type="NCBI Taxonomy" id="433724"/>
    <lineage>
        <taxon>unclassified sequences</taxon>
        <taxon>metagenomes</taxon>
        <taxon>organismal metagenomes</taxon>
    </lineage>
</organism>
<comment type="caution">
    <text evidence="1">The sequence shown here is derived from an EMBL/GenBank/DDBJ whole genome shotgun (WGS) entry which is preliminary data.</text>
</comment>
<name>A0A5J4RQL7_9ZZZZ</name>
<accession>A0A5J4RQL7</accession>
<dbReference type="EMBL" id="SNRY01000815">
    <property type="protein sequence ID" value="KAA6336227.1"/>
    <property type="molecule type" value="Genomic_DNA"/>
</dbReference>
<sequence length="451" mass="51045">MEILFNNHGIPLLMQSSSVFGESTGMNESVKQKDILSPSDKSEINYIFVGDHRVVPWGANNDFPQVAQEQIKTTSVLNTGLKFLRNLTLGQGIFPCLVNGYDDKGNEVLTPVEDTRIRDFLSSRQVRRYMEKALRDYLKFGNGAVQFVPSALGGNFAGVNPLNALYRRFTDSDVSSGAEKCIVSGYWPQTPGEKQYDVLDVLCEYDPSMQAEVLKFAGKLKKGFVYPVRDSWSNDDVYSEPVWYSAYIRGWIEISHLIPEFLKKAYKNQITWKWHVQIPYSYWEKKFPENEYETTGARKDDIKRYMDKIEQNLCGVENSEKPLFTNYAVNETNGKIEEEWKITALDNKYKGSDNLVTSAAANSEILFSLMVNPNVFGAGMPGGTYAGNQGGSNIREAFLVNIANAWIDRQNLLDPLELFIRLNGHPRCELRFRNTILVTLDTGSGTKKTLS</sequence>
<proteinExistence type="predicted"/>
<evidence type="ECO:0000313" key="1">
    <source>
        <dbReference type="EMBL" id="KAA6336227.1"/>
    </source>
</evidence>
<reference evidence="1" key="1">
    <citation type="submission" date="2019-03" db="EMBL/GenBank/DDBJ databases">
        <title>Single cell metagenomics reveals metabolic interactions within the superorganism composed of flagellate Streblomastix strix and complex community of Bacteroidetes bacteria on its surface.</title>
        <authorList>
            <person name="Treitli S.C."/>
            <person name="Kolisko M."/>
            <person name="Husnik F."/>
            <person name="Keeling P."/>
            <person name="Hampl V."/>
        </authorList>
    </citation>
    <scope>NUCLEOTIDE SEQUENCE</scope>
    <source>
        <strain evidence="1">STM</strain>
    </source>
</reference>
<gene>
    <name evidence="1" type="ORF">EZS27_015613</name>
</gene>
<protein>
    <submittedName>
        <fullName evidence="1">Uncharacterized protein</fullName>
    </submittedName>
</protein>